<evidence type="ECO:0000313" key="1">
    <source>
        <dbReference type="EMBL" id="TRU77941.1"/>
    </source>
</evidence>
<organism evidence="1 2">
    <name type="scientific">Microcystis viridis Mv_BB_P_19951000_S68D</name>
    <dbReference type="NCBI Taxonomy" id="2486270"/>
    <lineage>
        <taxon>Bacteria</taxon>
        <taxon>Bacillati</taxon>
        <taxon>Cyanobacteriota</taxon>
        <taxon>Cyanophyceae</taxon>
        <taxon>Oscillatoriophycideae</taxon>
        <taxon>Chroococcales</taxon>
        <taxon>Microcystaceae</taxon>
        <taxon>Microcystis</taxon>
    </lineage>
</organism>
<gene>
    <name evidence="1" type="ORF">EWV77_05165</name>
</gene>
<protein>
    <submittedName>
        <fullName evidence="1">Uncharacterized protein</fullName>
    </submittedName>
</protein>
<accession>A0A552I391</accession>
<dbReference type="AlphaFoldDB" id="A0A552I391"/>
<comment type="caution">
    <text evidence="1">The sequence shown here is derived from an EMBL/GenBank/DDBJ whole genome shotgun (WGS) entry which is preliminary data.</text>
</comment>
<dbReference type="Gene3D" id="3.10.129.30">
    <property type="entry name" value="Rv0098, thioesterase-like hot dog domain"/>
    <property type="match status" value="1"/>
</dbReference>
<dbReference type="InterPro" id="IPR043064">
    <property type="entry name" value="FcoT_ThioEstase_Rv0098-like_sf"/>
</dbReference>
<sequence length="83" mass="9872">MLVNGRYNFEPVSKDYFFPTIVDERTLVVRFNTRFSKPVDSHSFKANFSIKKILPKRDKTFFYTEFYIEDGSQFADVIICIEN</sequence>
<name>A0A552I391_MICVR</name>
<dbReference type="Proteomes" id="UP000320674">
    <property type="component" value="Unassembled WGS sequence"/>
</dbReference>
<evidence type="ECO:0000313" key="2">
    <source>
        <dbReference type="Proteomes" id="UP000320674"/>
    </source>
</evidence>
<proteinExistence type="predicted"/>
<dbReference type="EMBL" id="SFAZ01000071">
    <property type="protein sequence ID" value="TRU77941.1"/>
    <property type="molecule type" value="Genomic_DNA"/>
</dbReference>
<reference evidence="1 2" key="1">
    <citation type="submission" date="2019-01" db="EMBL/GenBank/DDBJ databases">
        <title>Coherence of Microcystis species and biogeography revealed through population genomics.</title>
        <authorList>
            <person name="Perez-Carrascal O.M."/>
            <person name="Terrat Y."/>
            <person name="Giani A."/>
            <person name="Fortin N."/>
            <person name="Tromas N."/>
            <person name="Shapiro B.J."/>
        </authorList>
    </citation>
    <scope>NUCLEOTIDE SEQUENCE [LARGE SCALE GENOMIC DNA]</scope>
    <source>
        <strain evidence="1">Mv_BB_P_19951000_S68D</strain>
    </source>
</reference>